<name>A0A6B9ZCA9_9BACT</name>
<sequence length="379" mass="43061">MRPIIATTCLLLCSTFTAVRAQTEQNGWVNRQLNRFFNDTTSAAEKSFRIYPTLGYAPETGIELGASSLWLFRAKGDSTNRLSEVQAFTFFTFKAQYGLWIDNAIYGDKDKWFFLGRTRIQRFPLLYYGIGQHTEGENPAVVDANYILLRQRVLRKISRNLFFGPEIDYQHLYSVDFNQPEEGEHHLLPAGSNGTTNLGFGAALVYDNRHNVLNVRKGWFGELSYLGYHPSFASDFQFGSVNLDVRAFHPVKKNNVLAWQVLGNFISGKVPFNQLALMGGDMMMRGYYQGRYRDKNMLAAQVEYRMLPFSFSKRFGATVFAGTAAVAPELKAFQLDKTQFAGGAGLRYLLFPKKDIFLRLDVGMTREGPGFYFFTGEAF</sequence>
<evidence type="ECO:0000313" key="5">
    <source>
        <dbReference type="EMBL" id="QHS59379.1"/>
    </source>
</evidence>
<dbReference type="KEGG" id="chih:GWR21_07200"/>
<keyword evidence="6" id="KW-1185">Reference proteome</keyword>
<evidence type="ECO:0000256" key="2">
    <source>
        <dbReference type="ARBA" id="ARBA00023136"/>
    </source>
</evidence>
<dbReference type="GO" id="GO:0019867">
    <property type="term" value="C:outer membrane"/>
    <property type="evidence" value="ECO:0007669"/>
    <property type="project" value="InterPro"/>
</dbReference>
<dbReference type="InterPro" id="IPR000184">
    <property type="entry name" value="Bac_surfAg_D15"/>
</dbReference>
<reference evidence="5 6" key="1">
    <citation type="submission" date="2020-01" db="EMBL/GenBank/DDBJ databases">
        <title>Complete genome sequence of Chitinophaga sp. H33E-04 isolated from quinoa roots.</title>
        <authorList>
            <person name="Weon H.-Y."/>
            <person name="Lee S.A."/>
        </authorList>
    </citation>
    <scope>NUCLEOTIDE SEQUENCE [LARGE SCALE GENOMIC DNA]</scope>
    <source>
        <strain evidence="5 6">H33E-04</strain>
    </source>
</reference>
<feature type="signal peptide" evidence="3">
    <location>
        <begin position="1"/>
        <end position="21"/>
    </location>
</feature>
<organism evidence="5 6">
    <name type="scientific">Chitinophaga agri</name>
    <dbReference type="NCBI Taxonomy" id="2703787"/>
    <lineage>
        <taxon>Bacteria</taxon>
        <taxon>Pseudomonadati</taxon>
        <taxon>Bacteroidota</taxon>
        <taxon>Chitinophagia</taxon>
        <taxon>Chitinophagales</taxon>
        <taxon>Chitinophagaceae</taxon>
        <taxon>Chitinophaga</taxon>
    </lineage>
</organism>
<proteinExistence type="predicted"/>
<accession>A0A6B9ZCA9</accession>
<evidence type="ECO:0000259" key="4">
    <source>
        <dbReference type="Pfam" id="PF01103"/>
    </source>
</evidence>
<dbReference type="AlphaFoldDB" id="A0A6B9ZCA9"/>
<dbReference type="RefSeq" id="WP_162331076.1">
    <property type="nucleotide sequence ID" value="NZ_CP048113.1"/>
</dbReference>
<dbReference type="EMBL" id="CP048113">
    <property type="protein sequence ID" value="QHS59379.1"/>
    <property type="molecule type" value="Genomic_DNA"/>
</dbReference>
<keyword evidence="3" id="KW-0732">Signal</keyword>
<evidence type="ECO:0000256" key="1">
    <source>
        <dbReference type="ARBA" id="ARBA00004370"/>
    </source>
</evidence>
<dbReference type="Proteomes" id="UP000476411">
    <property type="component" value="Chromosome"/>
</dbReference>
<dbReference type="Gene3D" id="2.40.160.50">
    <property type="entry name" value="membrane protein fhac: a member of the omp85/tpsb transporter family"/>
    <property type="match status" value="1"/>
</dbReference>
<comment type="subcellular location">
    <subcellularLocation>
        <location evidence="1">Membrane</location>
    </subcellularLocation>
</comment>
<evidence type="ECO:0000313" key="6">
    <source>
        <dbReference type="Proteomes" id="UP000476411"/>
    </source>
</evidence>
<protein>
    <submittedName>
        <fullName evidence="5">BamA/TamA family outer membrane protein</fullName>
    </submittedName>
</protein>
<feature type="chain" id="PRO_5025691885" evidence="3">
    <location>
        <begin position="22"/>
        <end position="379"/>
    </location>
</feature>
<dbReference type="Pfam" id="PF01103">
    <property type="entry name" value="Omp85"/>
    <property type="match status" value="1"/>
</dbReference>
<evidence type="ECO:0000256" key="3">
    <source>
        <dbReference type="SAM" id="SignalP"/>
    </source>
</evidence>
<keyword evidence="2" id="KW-0472">Membrane</keyword>
<feature type="domain" description="Bacterial surface antigen (D15)" evidence="4">
    <location>
        <begin position="191"/>
        <end position="328"/>
    </location>
</feature>
<gene>
    <name evidence="5" type="ORF">GWR21_07200</name>
</gene>